<dbReference type="AlphaFoldDB" id="A0A9Q3CEZ0"/>
<name>A0A9Q3CEZ0_9BASI</name>
<evidence type="ECO:0000313" key="2">
    <source>
        <dbReference type="Proteomes" id="UP000765509"/>
    </source>
</evidence>
<accession>A0A9Q3CEZ0</accession>
<keyword evidence="2" id="KW-1185">Reference proteome</keyword>
<proteinExistence type="predicted"/>
<evidence type="ECO:0000313" key="1">
    <source>
        <dbReference type="EMBL" id="MBW0482452.1"/>
    </source>
</evidence>
<protein>
    <submittedName>
        <fullName evidence="1">Uncharacterized protein</fullName>
    </submittedName>
</protein>
<reference evidence="1" key="1">
    <citation type="submission" date="2021-03" db="EMBL/GenBank/DDBJ databases">
        <title>Draft genome sequence of rust myrtle Austropuccinia psidii MF-1, a brazilian biotype.</title>
        <authorList>
            <person name="Quecine M.C."/>
            <person name="Pachon D.M.R."/>
            <person name="Bonatelli M.L."/>
            <person name="Correr F.H."/>
            <person name="Franceschini L.M."/>
            <person name="Leite T.F."/>
            <person name="Margarido G.R.A."/>
            <person name="Almeida C.A."/>
            <person name="Ferrarezi J.A."/>
            <person name="Labate C.A."/>
        </authorList>
    </citation>
    <scope>NUCLEOTIDE SEQUENCE</scope>
    <source>
        <strain evidence="1">MF-1</strain>
    </source>
</reference>
<comment type="caution">
    <text evidence="1">The sequence shown here is derived from an EMBL/GenBank/DDBJ whole genome shotgun (WGS) entry which is preliminary data.</text>
</comment>
<organism evidence="1 2">
    <name type="scientific">Austropuccinia psidii MF-1</name>
    <dbReference type="NCBI Taxonomy" id="1389203"/>
    <lineage>
        <taxon>Eukaryota</taxon>
        <taxon>Fungi</taxon>
        <taxon>Dikarya</taxon>
        <taxon>Basidiomycota</taxon>
        <taxon>Pucciniomycotina</taxon>
        <taxon>Pucciniomycetes</taxon>
        <taxon>Pucciniales</taxon>
        <taxon>Sphaerophragmiaceae</taxon>
        <taxon>Austropuccinia</taxon>
    </lineage>
</organism>
<sequence length="135" mass="14677">MGLIGIIQISNPHIRQHLFSLASAPTVATLCILHYLSAHRSFLILSLASHSNLPLAHPSLILSTFSSVSSFWAQQSTSKSFSCSTSNSQLGSFGFSSRIRLGSKIIFSCLPPFNLFLPTFSNQSTRSKVVSIFNS</sequence>
<gene>
    <name evidence="1" type="ORF">O181_022167</name>
</gene>
<dbReference type="EMBL" id="AVOT02006793">
    <property type="protein sequence ID" value="MBW0482452.1"/>
    <property type="molecule type" value="Genomic_DNA"/>
</dbReference>
<dbReference type="Proteomes" id="UP000765509">
    <property type="component" value="Unassembled WGS sequence"/>
</dbReference>